<reference evidence="1" key="1">
    <citation type="submission" date="2018-11" db="EMBL/GenBank/DDBJ databases">
        <authorList>
            <consortium name="Genoscope - CEA"/>
            <person name="William W."/>
        </authorList>
    </citation>
    <scope>NUCLEOTIDE SEQUENCE</scope>
</reference>
<proteinExistence type="predicted"/>
<organism evidence="1">
    <name type="scientific">Brassica campestris</name>
    <name type="common">Field mustard</name>
    <dbReference type="NCBI Taxonomy" id="3711"/>
    <lineage>
        <taxon>Eukaryota</taxon>
        <taxon>Viridiplantae</taxon>
        <taxon>Streptophyta</taxon>
        <taxon>Embryophyta</taxon>
        <taxon>Tracheophyta</taxon>
        <taxon>Spermatophyta</taxon>
        <taxon>Magnoliopsida</taxon>
        <taxon>eudicotyledons</taxon>
        <taxon>Gunneridae</taxon>
        <taxon>Pentapetalae</taxon>
        <taxon>rosids</taxon>
        <taxon>malvids</taxon>
        <taxon>Brassicales</taxon>
        <taxon>Brassicaceae</taxon>
        <taxon>Brassiceae</taxon>
        <taxon>Brassica</taxon>
    </lineage>
</organism>
<protein>
    <recommendedName>
        <fullName evidence="2">Protein kinase domain-containing protein</fullName>
    </recommendedName>
</protein>
<dbReference type="InterPro" id="IPR011009">
    <property type="entry name" value="Kinase-like_dom_sf"/>
</dbReference>
<dbReference type="AlphaFoldDB" id="A0A3P6ANZ9"/>
<name>A0A3P6ANZ9_BRACM</name>
<dbReference type="EMBL" id="LR031574">
    <property type="protein sequence ID" value="VDC95586.1"/>
    <property type="molecule type" value="Genomic_DNA"/>
</dbReference>
<sequence>MEEKQRGAVLGKYEVGKLVGCGAFTKVYRGRDTGTE</sequence>
<gene>
    <name evidence="1" type="ORF">BRAA07T28087Z</name>
</gene>
<evidence type="ECO:0000313" key="1">
    <source>
        <dbReference type="EMBL" id="VDC95586.1"/>
    </source>
</evidence>
<dbReference type="SUPFAM" id="SSF56112">
    <property type="entry name" value="Protein kinase-like (PK-like)"/>
    <property type="match status" value="1"/>
</dbReference>
<evidence type="ECO:0008006" key="2">
    <source>
        <dbReference type="Google" id="ProtNLM"/>
    </source>
</evidence>
<accession>A0A3P6ANZ9</accession>